<dbReference type="STRING" id="694270.A0A395SZ11"/>
<name>A0A395SZ11_9HYPO</name>
<evidence type="ECO:0000256" key="5">
    <source>
        <dbReference type="ARBA" id="ARBA00022777"/>
    </source>
</evidence>
<gene>
    <name evidence="11" type="ORF">FLONG3_4730</name>
</gene>
<evidence type="ECO:0000256" key="4">
    <source>
        <dbReference type="ARBA" id="ARBA00022741"/>
    </source>
</evidence>
<evidence type="ECO:0000259" key="10">
    <source>
        <dbReference type="PROSITE" id="PS50011"/>
    </source>
</evidence>
<evidence type="ECO:0000313" key="11">
    <source>
        <dbReference type="EMBL" id="RGP77215.1"/>
    </source>
</evidence>
<dbReference type="PANTHER" id="PTHR24054">
    <property type="entry name" value="CASEIN KINASE II SUBUNIT ALPHA"/>
    <property type="match status" value="1"/>
</dbReference>
<comment type="catalytic activity">
    <reaction evidence="7">
        <text>L-threonyl-[protein] + ATP = O-phospho-L-threonyl-[protein] + ADP + H(+)</text>
        <dbReference type="Rhea" id="RHEA:46608"/>
        <dbReference type="Rhea" id="RHEA-COMP:11060"/>
        <dbReference type="Rhea" id="RHEA-COMP:11605"/>
        <dbReference type="ChEBI" id="CHEBI:15378"/>
        <dbReference type="ChEBI" id="CHEBI:30013"/>
        <dbReference type="ChEBI" id="CHEBI:30616"/>
        <dbReference type="ChEBI" id="CHEBI:61977"/>
        <dbReference type="ChEBI" id="CHEBI:456216"/>
        <dbReference type="EC" id="2.7.11.1"/>
    </reaction>
</comment>
<dbReference type="PROSITE" id="PS00107">
    <property type="entry name" value="PROTEIN_KINASE_ATP"/>
    <property type="match status" value="1"/>
</dbReference>
<dbReference type="InterPro" id="IPR011009">
    <property type="entry name" value="Kinase-like_dom_sf"/>
</dbReference>
<dbReference type="GO" id="GO:0004674">
    <property type="term" value="F:protein serine/threonine kinase activity"/>
    <property type="evidence" value="ECO:0007669"/>
    <property type="project" value="UniProtKB-KW"/>
</dbReference>
<evidence type="ECO:0000256" key="6">
    <source>
        <dbReference type="ARBA" id="ARBA00022840"/>
    </source>
</evidence>
<dbReference type="FunFam" id="1.10.510.10:FF:000059">
    <property type="entry name" value="Casein kinase II subunit alpha"/>
    <property type="match status" value="1"/>
</dbReference>
<keyword evidence="6 9" id="KW-0067">ATP-binding</keyword>
<dbReference type="OrthoDB" id="10254671at2759"/>
<evidence type="ECO:0000256" key="8">
    <source>
        <dbReference type="ARBA" id="ARBA00048679"/>
    </source>
</evidence>
<dbReference type="PROSITE" id="PS50011">
    <property type="entry name" value="PROTEIN_KINASE_DOM"/>
    <property type="match status" value="1"/>
</dbReference>
<dbReference type="GO" id="GO:0005956">
    <property type="term" value="C:protein kinase CK2 complex"/>
    <property type="evidence" value="ECO:0007669"/>
    <property type="project" value="TreeGrafter"/>
</dbReference>
<dbReference type="Gene3D" id="3.30.200.20">
    <property type="entry name" value="Phosphorylase Kinase, domain 1"/>
    <property type="match status" value="1"/>
</dbReference>
<dbReference type="Pfam" id="PF00069">
    <property type="entry name" value="Pkinase"/>
    <property type="match status" value="1"/>
</dbReference>
<evidence type="ECO:0000313" key="12">
    <source>
        <dbReference type="Proteomes" id="UP000266234"/>
    </source>
</evidence>
<dbReference type="InterPro" id="IPR000719">
    <property type="entry name" value="Prot_kinase_dom"/>
</dbReference>
<keyword evidence="4 9" id="KW-0547">Nucleotide-binding</keyword>
<dbReference type="AlphaFoldDB" id="A0A395SZ11"/>
<dbReference type="InterPro" id="IPR045216">
    <property type="entry name" value="CK2_alpha"/>
</dbReference>
<dbReference type="EC" id="2.7.11.1" evidence="1"/>
<protein>
    <recommendedName>
        <fullName evidence="1">non-specific serine/threonine protein kinase</fullName>
        <ecNumber evidence="1">2.7.11.1</ecNumber>
    </recommendedName>
</protein>
<evidence type="ECO:0000256" key="1">
    <source>
        <dbReference type="ARBA" id="ARBA00012513"/>
    </source>
</evidence>
<dbReference type="Proteomes" id="UP000266234">
    <property type="component" value="Unassembled WGS sequence"/>
</dbReference>
<comment type="catalytic activity">
    <reaction evidence="8">
        <text>L-seryl-[protein] + ATP = O-phospho-L-seryl-[protein] + ADP + H(+)</text>
        <dbReference type="Rhea" id="RHEA:17989"/>
        <dbReference type="Rhea" id="RHEA-COMP:9863"/>
        <dbReference type="Rhea" id="RHEA-COMP:11604"/>
        <dbReference type="ChEBI" id="CHEBI:15378"/>
        <dbReference type="ChEBI" id="CHEBI:29999"/>
        <dbReference type="ChEBI" id="CHEBI:30616"/>
        <dbReference type="ChEBI" id="CHEBI:83421"/>
        <dbReference type="ChEBI" id="CHEBI:456216"/>
        <dbReference type="EC" id="2.7.11.1"/>
    </reaction>
</comment>
<dbReference type="GO" id="GO:0005524">
    <property type="term" value="F:ATP binding"/>
    <property type="evidence" value="ECO:0007669"/>
    <property type="project" value="UniProtKB-UniRule"/>
</dbReference>
<evidence type="ECO:0000256" key="9">
    <source>
        <dbReference type="PROSITE-ProRule" id="PRU10141"/>
    </source>
</evidence>
<comment type="caution">
    <text evidence="11">The sequence shown here is derived from an EMBL/GenBank/DDBJ whole genome shotgun (WGS) entry which is preliminary data.</text>
</comment>
<sequence>MAPIQPAASSGLQNFYDLAPPRRLGRGRHAIVVECRNPSDRVYAMKLFKEDSRDRIAREIEILQYLRSGPNIIQIVDVVQGEEGANIGIVLEYIDNTDYRALYPRFSGLDIRYYTKELLKALEFAHDLGVMHRDLRLIGWSSAEFYQPGDEYSCCVGLWKPPEILLGHEKYDCSVDMWCFGNMLAAMIFRKEPFFHGNSLLDQLLAIAKVLGTERLYRAVEQLEIEMEPQYFEALDNREETPWVSFVNNENDHLATREAIDLVDQLLRFDPRERITASEALRHAYYEDVV</sequence>
<dbReference type="PANTHER" id="PTHR24054:SF0">
    <property type="entry name" value="CASEIN KINASE II SUBUNIT ALPHA"/>
    <property type="match status" value="1"/>
</dbReference>
<dbReference type="EMBL" id="PXOG01000100">
    <property type="protein sequence ID" value="RGP77215.1"/>
    <property type="molecule type" value="Genomic_DNA"/>
</dbReference>
<keyword evidence="3" id="KW-0808">Transferase</keyword>
<organism evidence="11 12">
    <name type="scientific">Fusarium longipes</name>
    <dbReference type="NCBI Taxonomy" id="694270"/>
    <lineage>
        <taxon>Eukaryota</taxon>
        <taxon>Fungi</taxon>
        <taxon>Dikarya</taxon>
        <taxon>Ascomycota</taxon>
        <taxon>Pezizomycotina</taxon>
        <taxon>Sordariomycetes</taxon>
        <taxon>Hypocreomycetidae</taxon>
        <taxon>Hypocreales</taxon>
        <taxon>Nectriaceae</taxon>
        <taxon>Fusarium</taxon>
    </lineage>
</organism>
<keyword evidence="12" id="KW-1185">Reference proteome</keyword>
<feature type="binding site" evidence="9">
    <location>
        <position position="46"/>
    </location>
    <ligand>
        <name>ATP</name>
        <dbReference type="ChEBI" id="CHEBI:30616"/>
    </ligand>
</feature>
<proteinExistence type="predicted"/>
<keyword evidence="5 11" id="KW-0418">Kinase</keyword>
<keyword evidence="2" id="KW-0723">Serine/threonine-protein kinase</keyword>
<dbReference type="GO" id="GO:0051726">
    <property type="term" value="P:regulation of cell cycle"/>
    <property type="evidence" value="ECO:0007669"/>
    <property type="project" value="TreeGrafter"/>
</dbReference>
<evidence type="ECO:0000256" key="2">
    <source>
        <dbReference type="ARBA" id="ARBA00022527"/>
    </source>
</evidence>
<reference evidence="11 12" key="1">
    <citation type="journal article" date="2018" name="PLoS Pathog.">
        <title>Evolution of structural diversity of trichothecenes, a family of toxins produced by plant pathogenic and entomopathogenic fungi.</title>
        <authorList>
            <person name="Proctor R.H."/>
            <person name="McCormick S.P."/>
            <person name="Kim H.S."/>
            <person name="Cardoza R.E."/>
            <person name="Stanley A.M."/>
            <person name="Lindo L."/>
            <person name="Kelly A."/>
            <person name="Brown D.W."/>
            <person name="Lee T."/>
            <person name="Vaughan M.M."/>
            <person name="Alexander N.J."/>
            <person name="Busman M."/>
            <person name="Gutierrez S."/>
        </authorList>
    </citation>
    <scope>NUCLEOTIDE SEQUENCE [LARGE SCALE GENOMIC DNA]</scope>
    <source>
        <strain evidence="11 12">NRRL 20695</strain>
    </source>
</reference>
<feature type="domain" description="Protein kinase" evidence="10">
    <location>
        <begin position="18"/>
        <end position="286"/>
    </location>
</feature>
<evidence type="ECO:0000256" key="7">
    <source>
        <dbReference type="ARBA" id="ARBA00047899"/>
    </source>
</evidence>
<dbReference type="Gene3D" id="1.10.510.10">
    <property type="entry name" value="Transferase(Phosphotransferase) domain 1"/>
    <property type="match status" value="1"/>
</dbReference>
<dbReference type="GO" id="GO:0005634">
    <property type="term" value="C:nucleus"/>
    <property type="evidence" value="ECO:0007669"/>
    <property type="project" value="TreeGrafter"/>
</dbReference>
<evidence type="ECO:0000256" key="3">
    <source>
        <dbReference type="ARBA" id="ARBA00022679"/>
    </source>
</evidence>
<dbReference type="GO" id="GO:0005829">
    <property type="term" value="C:cytosol"/>
    <property type="evidence" value="ECO:0007669"/>
    <property type="project" value="TreeGrafter"/>
</dbReference>
<accession>A0A395SZ11</accession>
<dbReference type="SUPFAM" id="SSF56112">
    <property type="entry name" value="Protein kinase-like (PK-like)"/>
    <property type="match status" value="1"/>
</dbReference>
<dbReference type="InterPro" id="IPR017441">
    <property type="entry name" value="Protein_kinase_ATP_BS"/>
</dbReference>